<keyword evidence="1" id="KW-0175">Coiled coil</keyword>
<feature type="domain" description="Endonuclease GajA/Old nuclease/RecF-like AAA" evidence="2">
    <location>
        <begin position="48"/>
        <end position="549"/>
    </location>
</feature>
<proteinExistence type="predicted"/>
<organism evidence="3 4">
    <name type="scientific">Segatella copri</name>
    <dbReference type="NCBI Taxonomy" id="165179"/>
    <lineage>
        <taxon>Bacteria</taxon>
        <taxon>Pseudomonadati</taxon>
        <taxon>Bacteroidota</taxon>
        <taxon>Bacteroidia</taxon>
        <taxon>Bacteroidales</taxon>
        <taxon>Prevotellaceae</taxon>
        <taxon>Segatella</taxon>
    </lineage>
</organism>
<comment type="caution">
    <text evidence="3">The sequence shown here is derived from an EMBL/GenBank/DDBJ whole genome shotgun (WGS) entry which is preliminary data.</text>
</comment>
<dbReference type="EMBL" id="JAPDVH010000001">
    <property type="protein sequence ID" value="MCW4154184.1"/>
    <property type="molecule type" value="Genomic_DNA"/>
</dbReference>
<dbReference type="AlphaFoldDB" id="A0AAW5UHB7"/>
<feature type="coiled-coil region" evidence="1">
    <location>
        <begin position="655"/>
        <end position="682"/>
    </location>
</feature>
<evidence type="ECO:0000259" key="2">
    <source>
        <dbReference type="Pfam" id="PF13175"/>
    </source>
</evidence>
<dbReference type="InterPro" id="IPR041685">
    <property type="entry name" value="AAA_GajA/Old/RecF-like"/>
</dbReference>
<accession>A0AAW5UHB7</accession>
<dbReference type="RefSeq" id="WP_264898633.1">
    <property type="nucleotide sequence ID" value="NZ_JAPDVH010000001.1"/>
</dbReference>
<name>A0AAW5UHB7_9BACT</name>
<sequence>MDISFTLKRLVIHSECSEKVRKNLHPAEYLFNSQVEKGFFGTNITVETTVGENGSGKSTLLELMFRMINNLAAMMFCRVECSAADELKYVLGIYADLEYSIGGKDIVLKVRDTTVALVADDKKVCFGNNGIEEFNGFEDYTNASEQKIFELTSSFFYTIVTNYSVQAYVASDYSEEKCLVYDRKKKCWKKDKGTWINSLFHKNDGYMCPINLNPYRDDGTINMHNETALTMYRITSLLIEFSRGAKHGQYLHGYELKSIEYKLDSFKLIKGFKSVNAKESGIQKLSRILDAFKKACKRENRNSAANLILGNFQIPLAGENDDNILWMARLYLVCKVLSIADKYPMYQKFKAISNLEIVLCTEVPLAQKGMYKKLAKHVKDDKSHIGIKVWQTVFFLSRFKNVPDTNNLYKKFTYDQYEEWLGNPHIEQSVYDRKYFLPPSLFSAKVILKKVDENGRTKGIVPFNRLSSGERQFMFTTSAILYHLLNLRSVRKGRPCYRCFNIVLDEVELCFHPEYQRTFIFDFLRIVSLLGFQDRCSLNILITTHSPFILSDVPSTNILYLKDGHPEDKSSLINPFAANVNDILRQSFFLENGFIGKFAQRKIKRLVTFLSTNDEKRNDYNMDLAPALIEKVGDPLLKRTLYKMLDEFYVRNPQVKRHDEKEVSKEERIAELKRELGKLERED</sequence>
<protein>
    <submittedName>
        <fullName evidence="3">AAA family ATPase</fullName>
    </submittedName>
</protein>
<gene>
    <name evidence="3" type="ORF">ONT23_01235</name>
</gene>
<evidence type="ECO:0000313" key="3">
    <source>
        <dbReference type="EMBL" id="MCW4154184.1"/>
    </source>
</evidence>
<dbReference type="InterPro" id="IPR027417">
    <property type="entry name" value="P-loop_NTPase"/>
</dbReference>
<dbReference type="SUPFAM" id="SSF52540">
    <property type="entry name" value="P-loop containing nucleoside triphosphate hydrolases"/>
    <property type="match status" value="1"/>
</dbReference>
<dbReference type="Proteomes" id="UP001209168">
    <property type="component" value="Unassembled WGS sequence"/>
</dbReference>
<reference evidence="3" key="1">
    <citation type="submission" date="2022-11" db="EMBL/GenBank/DDBJ databases">
        <title>Genomic repertoires linked with pathogenic potency of arthritogenic Prevotella copri isolated from the gut of rheumatoid arthritis patients.</title>
        <authorList>
            <person name="Nii T."/>
            <person name="Maeda Y."/>
            <person name="Motooka D."/>
            <person name="Naito M."/>
            <person name="Matsumoto Y."/>
            <person name="Ogawa T."/>
            <person name="Oguro-Igashira E."/>
            <person name="Kishikawa T."/>
            <person name="Yamashita M."/>
            <person name="Koizumi S."/>
            <person name="Kurakawa T."/>
            <person name="Okumura R."/>
            <person name="Kayama H."/>
            <person name="Murakami M."/>
            <person name="Sakaguchi T."/>
            <person name="Das B."/>
            <person name="Nakamura S."/>
            <person name="Okada Y."/>
            <person name="Kumanogoh A."/>
            <person name="Takeda K."/>
        </authorList>
    </citation>
    <scope>NUCLEOTIDE SEQUENCE</scope>
    <source>
        <strain evidence="3">H012_8</strain>
    </source>
</reference>
<evidence type="ECO:0000313" key="4">
    <source>
        <dbReference type="Proteomes" id="UP001209168"/>
    </source>
</evidence>
<dbReference type="Gene3D" id="3.40.50.300">
    <property type="entry name" value="P-loop containing nucleotide triphosphate hydrolases"/>
    <property type="match status" value="1"/>
</dbReference>
<dbReference type="Pfam" id="PF13175">
    <property type="entry name" value="AAA_15"/>
    <property type="match status" value="1"/>
</dbReference>
<evidence type="ECO:0000256" key="1">
    <source>
        <dbReference type="SAM" id="Coils"/>
    </source>
</evidence>